<name>A0AAD4I031_9PEZI</name>
<evidence type="ECO:0000256" key="3">
    <source>
        <dbReference type="ARBA" id="ARBA00022989"/>
    </source>
</evidence>
<feature type="domain" description="Rhodopsin" evidence="7">
    <location>
        <begin position="6"/>
        <end position="224"/>
    </location>
</feature>
<evidence type="ECO:0000256" key="6">
    <source>
        <dbReference type="SAM" id="Phobius"/>
    </source>
</evidence>
<dbReference type="GO" id="GO:0016020">
    <property type="term" value="C:membrane"/>
    <property type="evidence" value="ECO:0007669"/>
    <property type="project" value="UniProtKB-SubCell"/>
</dbReference>
<proteinExistence type="inferred from homology"/>
<reference evidence="8" key="1">
    <citation type="submission" date="2023-02" db="EMBL/GenBank/DDBJ databases">
        <authorList>
            <person name="Palmer J.M."/>
        </authorList>
    </citation>
    <scope>NUCLEOTIDE SEQUENCE</scope>
    <source>
        <strain evidence="8">FW57</strain>
    </source>
</reference>
<keyword evidence="2 6" id="KW-0812">Transmembrane</keyword>
<feature type="transmembrane region" description="Helical" evidence="6">
    <location>
        <begin position="115"/>
        <end position="133"/>
    </location>
</feature>
<dbReference type="InterPro" id="IPR049326">
    <property type="entry name" value="Rhodopsin_dom_fungi"/>
</dbReference>
<feature type="transmembrane region" description="Helical" evidence="6">
    <location>
        <begin position="20"/>
        <end position="42"/>
    </location>
</feature>
<feature type="transmembrane region" description="Helical" evidence="6">
    <location>
        <begin position="62"/>
        <end position="83"/>
    </location>
</feature>
<dbReference type="InterPro" id="IPR052337">
    <property type="entry name" value="SAT4-like"/>
</dbReference>
<evidence type="ECO:0000256" key="2">
    <source>
        <dbReference type="ARBA" id="ARBA00022692"/>
    </source>
</evidence>
<protein>
    <recommendedName>
        <fullName evidence="7">Rhodopsin domain-containing protein</fullName>
    </recommendedName>
</protein>
<comment type="similarity">
    <text evidence="5">Belongs to the SAT4 family.</text>
</comment>
<dbReference type="PANTHER" id="PTHR33048">
    <property type="entry name" value="PTH11-LIKE INTEGRAL MEMBRANE PROTEIN (AFU_ORTHOLOGUE AFUA_5G11245)"/>
    <property type="match status" value="1"/>
</dbReference>
<keyword evidence="3 6" id="KW-1133">Transmembrane helix</keyword>
<dbReference type="AlphaFoldDB" id="A0AAD4I031"/>
<evidence type="ECO:0000313" key="8">
    <source>
        <dbReference type="EMBL" id="KAG7287508.1"/>
    </source>
</evidence>
<evidence type="ECO:0000259" key="7">
    <source>
        <dbReference type="Pfam" id="PF20684"/>
    </source>
</evidence>
<organism evidence="8 9">
    <name type="scientific">Staphylotrichum longicolle</name>
    <dbReference type="NCBI Taxonomy" id="669026"/>
    <lineage>
        <taxon>Eukaryota</taxon>
        <taxon>Fungi</taxon>
        <taxon>Dikarya</taxon>
        <taxon>Ascomycota</taxon>
        <taxon>Pezizomycotina</taxon>
        <taxon>Sordariomycetes</taxon>
        <taxon>Sordariomycetidae</taxon>
        <taxon>Sordariales</taxon>
        <taxon>Chaetomiaceae</taxon>
        <taxon>Staphylotrichum</taxon>
    </lineage>
</organism>
<evidence type="ECO:0000313" key="9">
    <source>
        <dbReference type="Proteomes" id="UP001197093"/>
    </source>
</evidence>
<sequence>MLTEGTKYGIGLHYEDMDLVKMPVVSIISYAAGFSTILGAAWSKTSFAITLLRLSEGWARWAVWYIIISVNLVLGVSATILWIQCWPVEKLWIYELKATCWPVEIVERYQTFTSIYSGIIDIALAILPWKIIWHVTINKREKIGALVAMSMGVLYVKQPRTLPFSSSDPYVCSSSGIIAFLKIISLDDISDSSSTTVDIKVLGTAEPAVTIIAASIPILRAFVRKDAPARTRSIPFVEFSQIPEPSSHSLSSTTKEYPVEAIEGLVGYNTTPSSGRVALQDL</sequence>
<dbReference type="Proteomes" id="UP001197093">
    <property type="component" value="Unassembled WGS sequence"/>
</dbReference>
<keyword evidence="4 6" id="KW-0472">Membrane</keyword>
<evidence type="ECO:0000256" key="5">
    <source>
        <dbReference type="ARBA" id="ARBA00038359"/>
    </source>
</evidence>
<evidence type="ECO:0000256" key="4">
    <source>
        <dbReference type="ARBA" id="ARBA00023136"/>
    </source>
</evidence>
<dbReference type="EMBL" id="JAHCVI010000003">
    <property type="protein sequence ID" value="KAG7287508.1"/>
    <property type="molecule type" value="Genomic_DNA"/>
</dbReference>
<dbReference type="Pfam" id="PF20684">
    <property type="entry name" value="Fung_rhodopsin"/>
    <property type="match status" value="1"/>
</dbReference>
<comment type="subcellular location">
    <subcellularLocation>
        <location evidence="1">Membrane</location>
        <topology evidence="1">Multi-pass membrane protein</topology>
    </subcellularLocation>
</comment>
<accession>A0AAD4I031</accession>
<gene>
    <name evidence="8" type="ORF">NEMBOFW57_007020</name>
</gene>
<keyword evidence="9" id="KW-1185">Reference proteome</keyword>
<evidence type="ECO:0000256" key="1">
    <source>
        <dbReference type="ARBA" id="ARBA00004141"/>
    </source>
</evidence>
<comment type="caution">
    <text evidence="8">The sequence shown here is derived from an EMBL/GenBank/DDBJ whole genome shotgun (WGS) entry which is preliminary data.</text>
</comment>
<dbReference type="PANTHER" id="PTHR33048:SF42">
    <property type="entry name" value="INTEGRAL MEMBRANE PROTEIN"/>
    <property type="match status" value="1"/>
</dbReference>